<evidence type="ECO:0000259" key="1">
    <source>
        <dbReference type="PROSITE" id="PS50887"/>
    </source>
</evidence>
<dbReference type="AlphaFoldDB" id="A0A1M7ZC67"/>
<dbReference type="Pfam" id="PF00990">
    <property type="entry name" value="GGDEF"/>
    <property type="match status" value="1"/>
</dbReference>
<dbReference type="EMBL" id="FRXO01000002">
    <property type="protein sequence ID" value="SHO62477.1"/>
    <property type="molecule type" value="Genomic_DNA"/>
</dbReference>
<evidence type="ECO:0000313" key="2">
    <source>
        <dbReference type="EMBL" id="SHO62477.1"/>
    </source>
</evidence>
<dbReference type="InterPro" id="IPR052155">
    <property type="entry name" value="Biofilm_reg_signaling"/>
</dbReference>
<dbReference type="InterPro" id="IPR043128">
    <property type="entry name" value="Rev_trsase/Diguanyl_cyclase"/>
</dbReference>
<organism evidence="2 3">
    <name type="scientific">Pseudoxanthobacter soli DSM 19599</name>
    <dbReference type="NCBI Taxonomy" id="1123029"/>
    <lineage>
        <taxon>Bacteria</taxon>
        <taxon>Pseudomonadati</taxon>
        <taxon>Pseudomonadota</taxon>
        <taxon>Alphaproteobacteria</taxon>
        <taxon>Hyphomicrobiales</taxon>
        <taxon>Segnochrobactraceae</taxon>
        <taxon>Pseudoxanthobacter</taxon>
    </lineage>
</organism>
<dbReference type="STRING" id="1123029.SAMN02745172_01058"/>
<dbReference type="SUPFAM" id="SSF55785">
    <property type="entry name" value="PYP-like sensor domain (PAS domain)"/>
    <property type="match status" value="1"/>
</dbReference>
<dbReference type="NCBIfam" id="TIGR00254">
    <property type="entry name" value="GGDEF"/>
    <property type="match status" value="1"/>
</dbReference>
<evidence type="ECO:0000313" key="3">
    <source>
        <dbReference type="Proteomes" id="UP000186406"/>
    </source>
</evidence>
<dbReference type="Proteomes" id="UP000186406">
    <property type="component" value="Unassembled WGS sequence"/>
</dbReference>
<accession>A0A1M7ZC67</accession>
<reference evidence="2 3" key="1">
    <citation type="submission" date="2016-12" db="EMBL/GenBank/DDBJ databases">
        <authorList>
            <person name="Song W.-J."/>
            <person name="Kurnit D.M."/>
        </authorList>
    </citation>
    <scope>NUCLEOTIDE SEQUENCE [LARGE SCALE GENOMIC DNA]</scope>
    <source>
        <strain evidence="2 3">DSM 19599</strain>
    </source>
</reference>
<sequence>MKIPPETAFALDAATLFELAPVSLWLEDCKGVHALFAEWCRSGVTDLEAVLAEDAGRAREAAARIRFLGVNRRTLELFEAPDFDALSAHLDRIVGTDRLVTHVGELARMWNGAAGFSASVVNHTLAGRRLDLSLRGVVLPGAEADWSRILIAIEDVSAREQARREAEFSAAYANGLFQHSPVSLWVEDFSAIKALTDDLRMRGIEDFRSFLNVHPEFVERCLSEIRLIDINRHTLELFGAPSREALLHRFGDIFGENSLDSFREQLIDLWEGKLFHTREVVNYTLGGDKLYLHLQFSVLPGFEDDWSQVQIALTNITARKKAEAYLEYLGKHDVLTRLHNRSFYADELNRLQRKGQFPITILVMDLDGLKAANDLLGHAAGDALLRRAGEVLANAVARPAVAARIGGDEFAVLMPGGDEHDGEALIEHIGKLTELNNQFHSERRMSLSIGMATSRGEPLEETVRRADAAMYEQKRRRQGEISLGG</sequence>
<dbReference type="PANTHER" id="PTHR44757">
    <property type="entry name" value="DIGUANYLATE CYCLASE DGCP"/>
    <property type="match status" value="1"/>
</dbReference>
<dbReference type="InterPro" id="IPR035965">
    <property type="entry name" value="PAS-like_dom_sf"/>
</dbReference>
<dbReference type="InterPro" id="IPR000160">
    <property type="entry name" value="GGDEF_dom"/>
</dbReference>
<keyword evidence="3" id="KW-1185">Reference proteome</keyword>
<name>A0A1M7ZC67_9HYPH</name>
<dbReference type="RefSeq" id="WP_073626335.1">
    <property type="nucleotide sequence ID" value="NZ_FRXO01000002.1"/>
</dbReference>
<proteinExistence type="predicted"/>
<gene>
    <name evidence="2" type="ORF">SAMN02745172_01058</name>
</gene>
<dbReference type="Gene3D" id="3.30.450.20">
    <property type="entry name" value="PAS domain"/>
    <property type="match status" value="1"/>
</dbReference>
<dbReference type="PANTHER" id="PTHR44757:SF2">
    <property type="entry name" value="BIOFILM ARCHITECTURE MAINTENANCE PROTEIN MBAA"/>
    <property type="match status" value="1"/>
</dbReference>
<feature type="domain" description="GGDEF" evidence="1">
    <location>
        <begin position="357"/>
        <end position="485"/>
    </location>
</feature>
<dbReference type="PROSITE" id="PS50887">
    <property type="entry name" value="GGDEF"/>
    <property type="match status" value="1"/>
</dbReference>
<dbReference type="InterPro" id="IPR029787">
    <property type="entry name" value="Nucleotide_cyclase"/>
</dbReference>
<protein>
    <submittedName>
        <fullName evidence="2">Diguanylate cyclase (GGDEF) domain-containing protein</fullName>
    </submittedName>
</protein>
<dbReference type="SUPFAM" id="SSF55073">
    <property type="entry name" value="Nucleotide cyclase"/>
    <property type="match status" value="1"/>
</dbReference>
<dbReference type="CDD" id="cd01949">
    <property type="entry name" value="GGDEF"/>
    <property type="match status" value="1"/>
</dbReference>
<dbReference type="OrthoDB" id="9789238at2"/>
<dbReference type="Gene3D" id="3.30.70.270">
    <property type="match status" value="1"/>
</dbReference>
<dbReference type="SMART" id="SM00267">
    <property type="entry name" value="GGDEF"/>
    <property type="match status" value="1"/>
</dbReference>